<reference evidence="4" key="3">
    <citation type="submission" date="2020-09" db="EMBL/GenBank/DDBJ databases">
        <authorList>
            <person name="Sun Q."/>
            <person name="Zhou Y."/>
        </authorList>
    </citation>
    <scope>NUCLEOTIDE SEQUENCE</scope>
    <source>
        <strain evidence="4">CGMCC 1.14984</strain>
    </source>
</reference>
<feature type="domain" description="PRC-barrel" evidence="3">
    <location>
        <begin position="113"/>
        <end position="167"/>
    </location>
</feature>
<dbReference type="EMBL" id="VCJR02000002">
    <property type="protein sequence ID" value="NHK28885.1"/>
    <property type="molecule type" value="Genomic_DNA"/>
</dbReference>
<evidence type="ECO:0000259" key="3">
    <source>
        <dbReference type="Pfam" id="PF05239"/>
    </source>
</evidence>
<dbReference type="SUPFAM" id="SSF50346">
    <property type="entry name" value="PRC-barrel domain"/>
    <property type="match status" value="1"/>
</dbReference>
<reference evidence="4" key="1">
    <citation type="journal article" date="2014" name="Int. J. Syst. Evol. Microbiol.">
        <title>Complete genome sequence of Corynebacterium casei LMG S-19264T (=DSM 44701T), isolated from a smear-ripened cheese.</title>
        <authorList>
            <consortium name="US DOE Joint Genome Institute (JGI-PGF)"/>
            <person name="Walter F."/>
            <person name="Albersmeier A."/>
            <person name="Kalinowski J."/>
            <person name="Ruckert C."/>
        </authorList>
    </citation>
    <scope>NUCLEOTIDE SEQUENCE</scope>
    <source>
        <strain evidence="4">CGMCC 1.14984</strain>
    </source>
</reference>
<proteinExistence type="predicted"/>
<organism evidence="4 6">
    <name type="scientific">Aquisalinus luteolus</name>
    <dbReference type="NCBI Taxonomy" id="1566827"/>
    <lineage>
        <taxon>Bacteria</taxon>
        <taxon>Pseudomonadati</taxon>
        <taxon>Pseudomonadota</taxon>
        <taxon>Alphaproteobacteria</taxon>
        <taxon>Parvularculales</taxon>
        <taxon>Parvularculaceae</taxon>
        <taxon>Aquisalinus</taxon>
    </lineage>
</organism>
<evidence type="ECO:0000313" key="7">
    <source>
        <dbReference type="Proteomes" id="UP000818603"/>
    </source>
</evidence>
<evidence type="ECO:0000256" key="2">
    <source>
        <dbReference type="SAM" id="SignalP"/>
    </source>
</evidence>
<dbReference type="PROSITE" id="PS51257">
    <property type="entry name" value="PROKAR_LIPOPROTEIN"/>
    <property type="match status" value="1"/>
</dbReference>
<dbReference type="Pfam" id="PF05239">
    <property type="entry name" value="PRC"/>
    <property type="match status" value="1"/>
</dbReference>
<name>A0A8J3ERK8_9PROT</name>
<feature type="region of interest" description="Disordered" evidence="1">
    <location>
        <begin position="57"/>
        <end position="83"/>
    </location>
</feature>
<comment type="caution">
    <text evidence="4">The sequence shown here is derived from an EMBL/GenBank/DDBJ whole genome shotgun (WGS) entry which is preliminary data.</text>
</comment>
<dbReference type="PANTHER" id="PTHR36505">
    <property type="entry name" value="BLR1072 PROTEIN"/>
    <property type="match status" value="1"/>
</dbReference>
<evidence type="ECO:0000313" key="5">
    <source>
        <dbReference type="EMBL" id="NHK28885.1"/>
    </source>
</evidence>
<feature type="chain" id="PRO_5035144522" evidence="2">
    <location>
        <begin position="19"/>
        <end position="288"/>
    </location>
</feature>
<evidence type="ECO:0000313" key="6">
    <source>
        <dbReference type="Proteomes" id="UP000621856"/>
    </source>
</evidence>
<dbReference type="InterPro" id="IPR027275">
    <property type="entry name" value="PRC-brl_dom"/>
</dbReference>
<gene>
    <name evidence="5" type="ORF">FF098_013265</name>
    <name evidence="4" type="ORF">GCM10011355_26650</name>
</gene>
<feature type="compositionally biased region" description="Polar residues" evidence="1">
    <location>
        <begin position="68"/>
        <end position="79"/>
    </location>
</feature>
<keyword evidence="7" id="KW-1185">Reference proteome</keyword>
<dbReference type="RefSeq" id="WP_155141239.1">
    <property type="nucleotide sequence ID" value="NZ_BMGZ01000002.1"/>
</dbReference>
<dbReference type="EMBL" id="BMGZ01000002">
    <property type="protein sequence ID" value="GGH99810.1"/>
    <property type="molecule type" value="Genomic_DNA"/>
</dbReference>
<evidence type="ECO:0000256" key="1">
    <source>
        <dbReference type="SAM" id="MobiDB-lite"/>
    </source>
</evidence>
<dbReference type="AlphaFoldDB" id="A0A8J3ERK8"/>
<dbReference type="Proteomes" id="UP000621856">
    <property type="component" value="Unassembled WGS sequence"/>
</dbReference>
<dbReference type="Proteomes" id="UP000818603">
    <property type="component" value="Unassembled WGS sequence"/>
</dbReference>
<accession>A0A8J3ERK8</accession>
<evidence type="ECO:0000313" key="4">
    <source>
        <dbReference type="EMBL" id="GGH99810.1"/>
    </source>
</evidence>
<keyword evidence="2" id="KW-0732">Signal</keyword>
<dbReference type="InterPro" id="IPR011033">
    <property type="entry name" value="PRC_barrel-like_sf"/>
</dbReference>
<protein>
    <submittedName>
        <fullName evidence="5">PRC-barrel domain containing protein</fullName>
    </submittedName>
</protein>
<dbReference type="Gene3D" id="2.30.30.240">
    <property type="entry name" value="PRC-barrel domain"/>
    <property type="match status" value="2"/>
</dbReference>
<feature type="signal peptide" evidence="2">
    <location>
        <begin position="1"/>
        <end position="18"/>
    </location>
</feature>
<sequence>MKKMLTMTTALFAVGALAACGNSTDTASNYDEDTEMAAENTYGENAETEMASVDEDTQGGYGADATVANPTGYSASGDLSETERRDLDQRLASATTPTIDYNGNTYITHAALNARDVTGADVIGEDGEVVASVNDVIVDENGTAQMLVLSSGGFLGLGDKQITVDFAQATIEMDEDEARFVTSLTDEGIDSAAEFDDQSLEGEMLMRVSELLGDEVMLGSADATETASVYDLIMNADGETEYAVLSTGLASDRYLVEFNQLEPGADENEWMISMTSDRLMTEDRITYL</sequence>
<dbReference type="PANTHER" id="PTHR36505:SF1">
    <property type="entry name" value="BLR1072 PROTEIN"/>
    <property type="match status" value="1"/>
</dbReference>
<reference evidence="5 7" key="2">
    <citation type="submission" date="2020-02" db="EMBL/GenBank/DDBJ databases">
        <title>Genome sequence of Parvularcula flava strain NH6-79.</title>
        <authorList>
            <person name="Abdul Karim M.H."/>
            <person name="Lam M.Q."/>
            <person name="Chen S.J."/>
            <person name="Yahya A."/>
            <person name="Shahir S."/>
            <person name="Shamsir M.S."/>
            <person name="Chong C.S."/>
        </authorList>
    </citation>
    <scope>NUCLEOTIDE SEQUENCE [LARGE SCALE GENOMIC DNA]</scope>
    <source>
        <strain evidence="5 7">NH6-79</strain>
    </source>
</reference>